<gene>
    <name evidence="2" type="primary">upf1</name>
</gene>
<evidence type="ECO:0000313" key="2">
    <source>
        <dbReference type="EMBL" id="ABM47324.1"/>
    </source>
</evidence>
<accession>A1YQZ2</accession>
<sequence>PCRVRPQQAPACRPGVVHGATQQHGHPQTGPVGHTLLGSGELQKQIALTLYLAAGGEVQQE</sequence>
<protein>
    <submittedName>
        <fullName evidence="2">Upf1</fullName>
    </submittedName>
</protein>
<organism evidence="2">
    <name type="scientific">Volvox carteri f. nagariensis</name>
    <dbReference type="NCBI Taxonomy" id="3068"/>
    <lineage>
        <taxon>Eukaryota</taxon>
        <taxon>Viridiplantae</taxon>
        <taxon>Chlorophyta</taxon>
        <taxon>core chlorophytes</taxon>
        <taxon>Chlorophyceae</taxon>
        <taxon>CS clade</taxon>
        <taxon>Chlamydomonadales</taxon>
        <taxon>Volvocaceae</taxon>
        <taxon>Volvox</taxon>
    </lineage>
</organism>
<feature type="non-terminal residue" evidence="2">
    <location>
        <position position="1"/>
    </location>
</feature>
<proteinExistence type="predicted"/>
<feature type="region of interest" description="Disordered" evidence="1">
    <location>
        <begin position="1"/>
        <end position="32"/>
    </location>
</feature>
<reference evidence="2" key="1">
    <citation type="journal article" date="2006" name="BMC Genomics">
        <title>Quantitative analysis of cell-type specific gene expression in the green alga Volvox carteri.</title>
        <authorList>
            <person name="Nematollahi G."/>
            <person name="Kianianmomeni A."/>
            <person name="Hallmann A."/>
        </authorList>
    </citation>
    <scope>NUCLEOTIDE SEQUENCE</scope>
</reference>
<evidence type="ECO:0000256" key="1">
    <source>
        <dbReference type="SAM" id="MobiDB-lite"/>
    </source>
</evidence>
<dbReference type="EMBL" id="EF123094">
    <property type="protein sequence ID" value="ABM47324.1"/>
    <property type="molecule type" value="Genomic_DNA"/>
</dbReference>
<dbReference type="AlphaFoldDB" id="A1YQZ2"/>
<name>A1YQZ2_VOLCA</name>
<feature type="non-terminal residue" evidence="2">
    <location>
        <position position="61"/>
    </location>
</feature>